<dbReference type="InterPro" id="IPR050238">
    <property type="entry name" value="DNA_Rep/Repair_Clamp_Loader"/>
</dbReference>
<dbReference type="EMBL" id="MN738853">
    <property type="protein sequence ID" value="QHT28224.1"/>
    <property type="molecule type" value="Genomic_DNA"/>
</dbReference>
<keyword evidence="1" id="KW-0235">DNA replication</keyword>
<evidence type="ECO:0000256" key="1">
    <source>
        <dbReference type="ARBA" id="ARBA00022705"/>
    </source>
</evidence>
<dbReference type="CDD" id="cd00009">
    <property type="entry name" value="AAA"/>
    <property type="match status" value="1"/>
</dbReference>
<proteinExistence type="predicted"/>
<evidence type="ECO:0000256" key="3">
    <source>
        <dbReference type="ARBA" id="ARBA00022840"/>
    </source>
</evidence>
<dbReference type="GO" id="GO:0003689">
    <property type="term" value="F:DNA clamp loader activity"/>
    <property type="evidence" value="ECO:0007669"/>
    <property type="project" value="TreeGrafter"/>
</dbReference>
<dbReference type="PANTHER" id="PTHR11669">
    <property type="entry name" value="REPLICATION FACTOR C / DNA POLYMERASE III GAMMA-TAU SUBUNIT"/>
    <property type="match status" value="1"/>
</dbReference>
<protein>
    <recommendedName>
        <fullName evidence="5">Replication factor C small subunit</fullName>
    </recommendedName>
</protein>
<dbReference type="GO" id="GO:0006281">
    <property type="term" value="P:DNA repair"/>
    <property type="evidence" value="ECO:0007669"/>
    <property type="project" value="TreeGrafter"/>
</dbReference>
<name>A0A6C0EGH3_9ZZZZ</name>
<dbReference type="SUPFAM" id="SSF52540">
    <property type="entry name" value="P-loop containing nucleoside triphosphate hydrolases"/>
    <property type="match status" value="1"/>
</dbReference>
<dbReference type="AlphaFoldDB" id="A0A6C0EGH3"/>
<dbReference type="PANTHER" id="PTHR11669:SF20">
    <property type="entry name" value="REPLICATION FACTOR C SUBUNIT 4"/>
    <property type="match status" value="1"/>
</dbReference>
<dbReference type="InterPro" id="IPR027417">
    <property type="entry name" value="P-loop_NTPase"/>
</dbReference>
<dbReference type="Gene3D" id="3.40.50.300">
    <property type="entry name" value="P-loop containing nucleotide triphosphate hydrolases"/>
    <property type="match status" value="1"/>
</dbReference>
<accession>A0A6C0EGH3</accession>
<organism evidence="4">
    <name type="scientific">viral metagenome</name>
    <dbReference type="NCBI Taxonomy" id="1070528"/>
    <lineage>
        <taxon>unclassified sequences</taxon>
        <taxon>metagenomes</taxon>
        <taxon>organismal metagenomes</taxon>
    </lineage>
</organism>
<reference evidence="4" key="1">
    <citation type="journal article" date="2020" name="Nature">
        <title>Giant virus diversity and host interactions through global metagenomics.</title>
        <authorList>
            <person name="Schulz F."/>
            <person name="Roux S."/>
            <person name="Paez-Espino D."/>
            <person name="Jungbluth S."/>
            <person name="Walsh D.A."/>
            <person name="Denef V.J."/>
            <person name="McMahon K.D."/>
            <person name="Konstantinidis K.T."/>
            <person name="Eloe-Fadrosh E.A."/>
            <person name="Kyrpides N.C."/>
            <person name="Woyke T."/>
        </authorList>
    </citation>
    <scope>NUCLEOTIDE SEQUENCE</scope>
    <source>
        <strain evidence="4">GVMAG-M-3300001348-25</strain>
    </source>
</reference>
<keyword evidence="2" id="KW-0547">Nucleotide-binding</keyword>
<dbReference type="GO" id="GO:0005663">
    <property type="term" value="C:DNA replication factor C complex"/>
    <property type="evidence" value="ECO:0007669"/>
    <property type="project" value="TreeGrafter"/>
</dbReference>
<evidence type="ECO:0000256" key="2">
    <source>
        <dbReference type="ARBA" id="ARBA00022741"/>
    </source>
</evidence>
<evidence type="ECO:0000313" key="4">
    <source>
        <dbReference type="EMBL" id="QHT28224.1"/>
    </source>
</evidence>
<dbReference type="GO" id="GO:0005524">
    <property type="term" value="F:ATP binding"/>
    <property type="evidence" value="ECO:0007669"/>
    <property type="project" value="UniProtKB-KW"/>
</dbReference>
<evidence type="ECO:0008006" key="5">
    <source>
        <dbReference type="Google" id="ProtNLM"/>
    </source>
</evidence>
<keyword evidence="3" id="KW-0067">ATP-binding</keyword>
<dbReference type="GO" id="GO:0006261">
    <property type="term" value="P:DNA-templated DNA replication"/>
    <property type="evidence" value="ECO:0007669"/>
    <property type="project" value="TreeGrafter"/>
</dbReference>
<sequence length="269" mass="32099">MLSIHEEINKKLDVFIENNRVPHIIFHGPYGSGKKTIVRDFLKKIYNNNENKLKDYIMYVDCAQGKGIKFVRDDIKFFAKTNIKNDLFKSIVFLNTDKLTMDAQSALRRCIELFSHSTRFFIILEDKYKLLKPISSRFCEFYVGLPKLNNKIVSLHEHKINNIYSINDEKKRIEYVQKTLSQIKKLMDEKKDIALYGVVDRFYNKGISGLDMIKTIEKTRMFIEKEKIEFLFLFNDAKKEFRNEKTFMMFMLTILFLRNKRSLENITFM</sequence>